<evidence type="ECO:0000259" key="1">
    <source>
        <dbReference type="Pfam" id="PF05050"/>
    </source>
</evidence>
<dbReference type="Gene3D" id="3.40.50.150">
    <property type="entry name" value="Vaccinia Virus protein VP39"/>
    <property type="match status" value="1"/>
</dbReference>
<dbReference type="Proteomes" id="UP000618986">
    <property type="component" value="Unassembled WGS sequence"/>
</dbReference>
<reference evidence="2 3" key="1">
    <citation type="submission" date="2020-08" db="EMBL/GenBank/DDBJ databases">
        <title>Sequencing the genomes of 1000 actinobacteria strains.</title>
        <authorList>
            <person name="Klenk H.-P."/>
        </authorList>
    </citation>
    <scope>NUCLEOTIDE SEQUENCE [LARGE SCALE GENOMIC DNA]</scope>
    <source>
        <strain evidence="2 3">DSM 43036</strain>
    </source>
</reference>
<dbReference type="InterPro" id="IPR052514">
    <property type="entry name" value="SAM-dependent_MTase"/>
</dbReference>
<dbReference type="GO" id="GO:0032259">
    <property type="term" value="P:methylation"/>
    <property type="evidence" value="ECO:0007669"/>
    <property type="project" value="UniProtKB-KW"/>
</dbReference>
<proteinExistence type="predicted"/>
<dbReference type="EMBL" id="JACHJC010000001">
    <property type="protein sequence ID" value="MBB5111849.1"/>
    <property type="molecule type" value="Genomic_DNA"/>
</dbReference>
<keyword evidence="2" id="KW-0808">Transferase</keyword>
<dbReference type="NCBIfam" id="TIGR01444">
    <property type="entry name" value="fkbM_fam"/>
    <property type="match status" value="1"/>
</dbReference>
<feature type="domain" description="Methyltransferase FkbM" evidence="1">
    <location>
        <begin position="43"/>
        <end position="177"/>
    </location>
</feature>
<organism evidence="2 3">
    <name type="scientific">Micromonospora echinospora</name>
    <name type="common">Micromonospora purpurea</name>
    <dbReference type="NCBI Taxonomy" id="1877"/>
    <lineage>
        <taxon>Bacteria</taxon>
        <taxon>Bacillati</taxon>
        <taxon>Actinomycetota</taxon>
        <taxon>Actinomycetes</taxon>
        <taxon>Micromonosporales</taxon>
        <taxon>Micromonosporaceae</taxon>
        <taxon>Micromonospora</taxon>
    </lineage>
</organism>
<dbReference type="Pfam" id="PF05050">
    <property type="entry name" value="Methyltransf_21"/>
    <property type="match status" value="1"/>
</dbReference>
<accession>A0ABR6M8Y6</accession>
<dbReference type="PANTHER" id="PTHR34203">
    <property type="entry name" value="METHYLTRANSFERASE, FKBM FAMILY PROTEIN"/>
    <property type="match status" value="1"/>
</dbReference>
<gene>
    <name evidence="2" type="ORF">FHU28_001688</name>
</gene>
<dbReference type="SUPFAM" id="SSF53335">
    <property type="entry name" value="S-adenosyl-L-methionine-dependent methyltransferases"/>
    <property type="match status" value="1"/>
</dbReference>
<comment type="caution">
    <text evidence="2">The sequence shown here is derived from an EMBL/GenBank/DDBJ whole genome shotgun (WGS) entry which is preliminary data.</text>
</comment>
<protein>
    <submittedName>
        <fullName evidence="2">FkbM family methyltransferase</fullName>
    </submittedName>
</protein>
<dbReference type="InterPro" id="IPR006342">
    <property type="entry name" value="FkbM_mtfrase"/>
</dbReference>
<name>A0ABR6M8Y6_MICEC</name>
<dbReference type="PANTHER" id="PTHR34203:SF15">
    <property type="entry name" value="SLL1173 PROTEIN"/>
    <property type="match status" value="1"/>
</dbReference>
<keyword evidence="2" id="KW-0489">Methyltransferase</keyword>
<evidence type="ECO:0000313" key="2">
    <source>
        <dbReference type="EMBL" id="MBB5111849.1"/>
    </source>
</evidence>
<keyword evidence="3" id="KW-1185">Reference proteome</keyword>
<dbReference type="GO" id="GO:0008168">
    <property type="term" value="F:methyltransferase activity"/>
    <property type="evidence" value="ECO:0007669"/>
    <property type="project" value="UniProtKB-KW"/>
</dbReference>
<sequence length="253" mass="27477">MTMLARAWGITRSLAVYHGQPAKHRRARQLYGQFLSPGDLAFDIGAHVGGRVRTWRRLGARVVAVEPQPDCLRVLRLGFGRDADVVIEPTAVGARSGSARLELSSATPTVSTMSSSWIESVTADPSFAGVRWDRSIEVPVVTLDDLVARHGVPAFCKVDVEGFEVDVLSGLTHPVRGLSFEYLPPAHDAALEALELVERLGASAGGYRYNYSPVETMRFANDTWLDAAGLVRLLETYRPAGRSGDVYARLAAS</sequence>
<dbReference type="InterPro" id="IPR029063">
    <property type="entry name" value="SAM-dependent_MTases_sf"/>
</dbReference>
<evidence type="ECO:0000313" key="3">
    <source>
        <dbReference type="Proteomes" id="UP000618986"/>
    </source>
</evidence>